<keyword evidence="1" id="KW-1133">Transmembrane helix</keyword>
<accession>A0A4R2E3D9</accession>
<evidence type="ECO:0000259" key="2">
    <source>
        <dbReference type="Pfam" id="PF22827"/>
    </source>
</evidence>
<dbReference type="AlphaFoldDB" id="A0A4R2E3D9"/>
<name>A0A4R2E3D9_9BACT</name>
<dbReference type="OrthoDB" id="1466660at2"/>
<dbReference type="EMBL" id="SLWB01000020">
    <property type="protein sequence ID" value="TCN62091.1"/>
    <property type="molecule type" value="Genomic_DNA"/>
</dbReference>
<feature type="domain" description="Gliding motility protein GldL-like N-terminal" evidence="2">
    <location>
        <begin position="20"/>
        <end position="79"/>
    </location>
</feature>
<evidence type="ECO:0000256" key="1">
    <source>
        <dbReference type="SAM" id="Phobius"/>
    </source>
</evidence>
<dbReference type="RefSeq" id="WP_131840466.1">
    <property type="nucleotide sequence ID" value="NZ_SLWB01000020.1"/>
</dbReference>
<feature type="transmembrane region" description="Helical" evidence="1">
    <location>
        <begin position="20"/>
        <end position="39"/>
    </location>
</feature>
<gene>
    <name evidence="3" type="ORF">CLV25_1202</name>
</gene>
<dbReference type="NCBIfam" id="TIGR03513">
    <property type="entry name" value="GldL_gliding"/>
    <property type="match status" value="1"/>
</dbReference>
<comment type="caution">
    <text evidence="3">The sequence shown here is derived from an EMBL/GenBank/DDBJ whole genome shotgun (WGS) entry which is preliminary data.</text>
</comment>
<protein>
    <submittedName>
        <fullName evidence="3">Gliding motility-associated protein GldL</fullName>
    </submittedName>
</protein>
<evidence type="ECO:0000313" key="3">
    <source>
        <dbReference type="EMBL" id="TCN62091.1"/>
    </source>
</evidence>
<keyword evidence="4" id="KW-1185">Reference proteome</keyword>
<reference evidence="3 4" key="1">
    <citation type="submission" date="2019-03" db="EMBL/GenBank/DDBJ databases">
        <title>Genomic Encyclopedia of Archaeal and Bacterial Type Strains, Phase II (KMG-II): from individual species to whole genera.</title>
        <authorList>
            <person name="Goeker M."/>
        </authorList>
    </citation>
    <scope>NUCLEOTIDE SEQUENCE [LARGE SCALE GENOMIC DNA]</scope>
    <source>
        <strain evidence="3 4">RL-C</strain>
    </source>
</reference>
<proteinExistence type="predicted"/>
<organism evidence="3 4">
    <name type="scientific">Acetobacteroides hydrogenigenes</name>
    <dbReference type="NCBI Taxonomy" id="979970"/>
    <lineage>
        <taxon>Bacteria</taxon>
        <taxon>Pseudomonadati</taxon>
        <taxon>Bacteroidota</taxon>
        <taxon>Bacteroidia</taxon>
        <taxon>Bacteroidales</taxon>
        <taxon>Rikenellaceae</taxon>
        <taxon>Acetobacteroides</taxon>
    </lineage>
</organism>
<sequence length="375" mass="40745">MKGKLDFVQTEGWKNFMAKLYGWGASAVIVGALFKLMHWPGAGPMLVIGMGTEAVIFFFSAFEPVHEEYDWKLVFPELAIKDEESLERIREERKKEKEIKTPSQVSTGGATSMVNIPNIDISIDQGSIDKVNKGLGDLANAASKIADISGVTLVVDDFSGKLQKASAGVDELNGQIGTSSKKLGESVDTLSNSFLNGVSSVNQAGDALVEGVKQATNTLSQSLKESASSMTSHFEKAGNTIESTISASTKELSEKIYQSADVLSSSFEKVSRQVLADLEAVKTGNGNQQKNIETLNKNLATLNSIYELQIQETDKHLKNSNSLYQGVEGMIKDIRLSVEETQKFRQSMHALNSNINSLNDVYGNMLTAIHAVHNN</sequence>
<keyword evidence="1" id="KW-0472">Membrane</keyword>
<dbReference type="Pfam" id="PF22827">
    <property type="entry name" value="GldL_N"/>
    <property type="match status" value="1"/>
</dbReference>
<keyword evidence="1" id="KW-0812">Transmembrane</keyword>
<dbReference type="Proteomes" id="UP000294830">
    <property type="component" value="Unassembled WGS sequence"/>
</dbReference>
<evidence type="ECO:0000313" key="4">
    <source>
        <dbReference type="Proteomes" id="UP000294830"/>
    </source>
</evidence>
<dbReference type="InterPro" id="IPR055087">
    <property type="entry name" value="GldL-like_N"/>
</dbReference>
<dbReference type="Gene3D" id="1.20.120.20">
    <property type="entry name" value="Apolipoprotein"/>
    <property type="match status" value="1"/>
</dbReference>
<dbReference type="InterPro" id="IPR019852">
    <property type="entry name" value="Motility-assoc_prot_GldL"/>
</dbReference>